<accession>A0A1W0A7T4</accession>
<proteinExistence type="predicted"/>
<evidence type="ECO:0000256" key="1">
    <source>
        <dbReference type="SAM" id="Phobius"/>
    </source>
</evidence>
<keyword evidence="1" id="KW-0472">Membrane</keyword>
<keyword evidence="3" id="KW-1185">Reference proteome</keyword>
<feature type="transmembrane region" description="Helical" evidence="1">
    <location>
        <begin position="12"/>
        <end position="33"/>
    </location>
</feature>
<keyword evidence="1" id="KW-0812">Transmembrane</keyword>
<organism evidence="2 3">
    <name type="scientific">Thraustotheca clavata</name>
    <dbReference type="NCBI Taxonomy" id="74557"/>
    <lineage>
        <taxon>Eukaryota</taxon>
        <taxon>Sar</taxon>
        <taxon>Stramenopiles</taxon>
        <taxon>Oomycota</taxon>
        <taxon>Saprolegniomycetes</taxon>
        <taxon>Saprolegniales</taxon>
        <taxon>Achlyaceae</taxon>
        <taxon>Thraustotheca</taxon>
    </lineage>
</organism>
<comment type="caution">
    <text evidence="2">The sequence shown here is derived from an EMBL/GenBank/DDBJ whole genome shotgun (WGS) entry which is preliminary data.</text>
</comment>
<dbReference type="EMBL" id="JNBS01000378">
    <property type="protein sequence ID" value="OQS06070.1"/>
    <property type="molecule type" value="Genomic_DNA"/>
</dbReference>
<name>A0A1W0A7T4_9STRA</name>
<keyword evidence="1" id="KW-1133">Transmembrane helix</keyword>
<dbReference type="Proteomes" id="UP000243217">
    <property type="component" value="Unassembled WGS sequence"/>
</dbReference>
<reference evidence="2 3" key="1">
    <citation type="journal article" date="2014" name="Genome Biol. Evol.">
        <title>The secreted proteins of Achlya hypogyna and Thraustotheca clavata identify the ancestral oomycete secretome and reveal gene acquisitions by horizontal gene transfer.</title>
        <authorList>
            <person name="Misner I."/>
            <person name="Blouin N."/>
            <person name="Leonard G."/>
            <person name="Richards T.A."/>
            <person name="Lane C.E."/>
        </authorList>
    </citation>
    <scope>NUCLEOTIDE SEQUENCE [LARGE SCALE GENOMIC DNA]</scope>
    <source>
        <strain evidence="2 3">ATCC 34112</strain>
    </source>
</reference>
<dbReference type="AlphaFoldDB" id="A0A1W0A7T4"/>
<gene>
    <name evidence="2" type="ORF">THRCLA_20452</name>
</gene>
<evidence type="ECO:0000313" key="3">
    <source>
        <dbReference type="Proteomes" id="UP000243217"/>
    </source>
</evidence>
<evidence type="ECO:0000313" key="2">
    <source>
        <dbReference type="EMBL" id="OQS06070.1"/>
    </source>
</evidence>
<sequence>MPSFCLVLENNAVRWAVFPFVVSVIMLPMKAYITEDFPWIPTNKPISDNFTEFNTNTLAMYQIDYNRYTLPSNTKFYEDPIRKLQISQEILDT</sequence>
<protein>
    <submittedName>
        <fullName evidence="2">Uncharacterized protein</fullName>
    </submittedName>
</protein>